<proteinExistence type="predicted"/>
<feature type="domain" description="hAT-like transposase RNase-H fold" evidence="3">
    <location>
        <begin position="141"/>
        <end position="242"/>
    </location>
</feature>
<dbReference type="GO" id="GO:0046983">
    <property type="term" value="F:protein dimerization activity"/>
    <property type="evidence" value="ECO:0007669"/>
    <property type="project" value="InterPro"/>
</dbReference>
<dbReference type="AlphaFoldDB" id="A0AAQ3U7F7"/>
<dbReference type="Pfam" id="PF05699">
    <property type="entry name" value="Dimer_Tnp_hAT"/>
    <property type="match status" value="1"/>
</dbReference>
<feature type="region of interest" description="Disordered" evidence="1">
    <location>
        <begin position="248"/>
        <end position="270"/>
    </location>
</feature>
<protein>
    <recommendedName>
        <fullName evidence="6">Transposase</fullName>
    </recommendedName>
</protein>
<accession>A0AAQ3U7F7</accession>
<dbReference type="Proteomes" id="UP001341281">
    <property type="component" value="Chromosome 07"/>
</dbReference>
<dbReference type="EMBL" id="CP144751">
    <property type="protein sequence ID" value="WVZ84437.1"/>
    <property type="molecule type" value="Genomic_DNA"/>
</dbReference>
<dbReference type="PANTHER" id="PTHR23272">
    <property type="entry name" value="BED FINGER-RELATED"/>
    <property type="match status" value="1"/>
</dbReference>
<gene>
    <name evidence="4" type="ORF">U9M48_031470</name>
</gene>
<dbReference type="Pfam" id="PF14372">
    <property type="entry name" value="hAT-like_RNase-H"/>
    <property type="match status" value="1"/>
</dbReference>
<dbReference type="SUPFAM" id="SSF53098">
    <property type="entry name" value="Ribonuclease H-like"/>
    <property type="match status" value="1"/>
</dbReference>
<evidence type="ECO:0000259" key="2">
    <source>
        <dbReference type="Pfam" id="PF05699"/>
    </source>
</evidence>
<dbReference type="GO" id="GO:0003677">
    <property type="term" value="F:DNA binding"/>
    <property type="evidence" value="ECO:0007669"/>
    <property type="project" value="InterPro"/>
</dbReference>
<dbReference type="InterPro" id="IPR008906">
    <property type="entry name" value="HATC_C_dom"/>
</dbReference>
<feature type="domain" description="HAT C-terminal dimerisation" evidence="2">
    <location>
        <begin position="270"/>
        <end position="345"/>
    </location>
</feature>
<dbReference type="PANTHER" id="PTHR23272:SF187">
    <property type="entry name" value="AC9 TRANSPOSASE-RELATED"/>
    <property type="match status" value="1"/>
</dbReference>
<name>A0AAQ3U7F7_PASNO</name>
<evidence type="ECO:0000259" key="3">
    <source>
        <dbReference type="Pfam" id="PF14372"/>
    </source>
</evidence>
<dbReference type="InterPro" id="IPR012337">
    <property type="entry name" value="RNaseH-like_sf"/>
</dbReference>
<evidence type="ECO:0000313" key="4">
    <source>
        <dbReference type="EMBL" id="WVZ84437.1"/>
    </source>
</evidence>
<organism evidence="4 5">
    <name type="scientific">Paspalum notatum var. saurae</name>
    <dbReference type="NCBI Taxonomy" id="547442"/>
    <lineage>
        <taxon>Eukaryota</taxon>
        <taxon>Viridiplantae</taxon>
        <taxon>Streptophyta</taxon>
        <taxon>Embryophyta</taxon>
        <taxon>Tracheophyta</taxon>
        <taxon>Spermatophyta</taxon>
        <taxon>Magnoliopsida</taxon>
        <taxon>Liliopsida</taxon>
        <taxon>Poales</taxon>
        <taxon>Poaceae</taxon>
        <taxon>PACMAD clade</taxon>
        <taxon>Panicoideae</taxon>
        <taxon>Andropogonodae</taxon>
        <taxon>Paspaleae</taxon>
        <taxon>Paspalinae</taxon>
        <taxon>Paspalum</taxon>
    </lineage>
</organism>
<reference evidence="4 5" key="1">
    <citation type="submission" date="2024-02" db="EMBL/GenBank/DDBJ databases">
        <title>High-quality chromosome-scale genome assembly of Pensacola bahiagrass (Paspalum notatum Flugge var. saurae).</title>
        <authorList>
            <person name="Vega J.M."/>
            <person name="Podio M."/>
            <person name="Orjuela J."/>
            <person name="Siena L.A."/>
            <person name="Pessino S.C."/>
            <person name="Combes M.C."/>
            <person name="Mariac C."/>
            <person name="Albertini E."/>
            <person name="Pupilli F."/>
            <person name="Ortiz J.P.A."/>
            <person name="Leblanc O."/>
        </authorList>
    </citation>
    <scope>NUCLEOTIDE SEQUENCE [LARGE SCALE GENOMIC DNA]</scope>
    <source>
        <strain evidence="4">R1</strain>
        <tissue evidence="4">Leaf</tissue>
    </source>
</reference>
<keyword evidence="5" id="KW-1185">Reference proteome</keyword>
<sequence length="374" mass="42569">MTAMEGKLPLSSCMLNGKLIHMRCVAHILNLIVKVGMSVMEKGIDSVRDLVAFWSATPKRHEKFEKMAIQMKGKYEKRIALDCKTRWNSTFVMLSTALLYQDVFERLSARAPCVPTSDDWQFARDLCERLKMFYDVTELLSGTSYVTANLFFPKITNIYLAIRMWQTSAIPKVEEMSAKMKEKFNKYWSDVHGLMAVAAVLDPRYKLQLLNALFLKIHGCESTAMEAVSKVKDLLYKLVLEYQDSMEGEATTDGAEPRTMSAASHMDDEEEPLLPRTQDLDIINWWQYAGLKYPTLRRIARDVLPIPMTTVASKSMFSTGGRIISPHRSRLAPSMVEALMCMQVWSRADMLGPNSTFVGALMTCLDEEDEDITY</sequence>
<dbReference type="InterPro" id="IPR025525">
    <property type="entry name" value="hAT-like_transposase_RNase-H"/>
</dbReference>
<evidence type="ECO:0000256" key="1">
    <source>
        <dbReference type="SAM" id="MobiDB-lite"/>
    </source>
</evidence>
<evidence type="ECO:0000313" key="5">
    <source>
        <dbReference type="Proteomes" id="UP001341281"/>
    </source>
</evidence>
<evidence type="ECO:0008006" key="6">
    <source>
        <dbReference type="Google" id="ProtNLM"/>
    </source>
</evidence>